<feature type="region of interest" description="Disordered" evidence="1">
    <location>
        <begin position="371"/>
        <end position="425"/>
    </location>
</feature>
<accession>F9WW26</accession>
<evidence type="ECO:0000313" key="2">
    <source>
        <dbReference type="EMBL" id="CCD21793.1"/>
    </source>
</evidence>
<dbReference type="SUPFAM" id="SSF58087">
    <property type="entry name" value="Variant surface glycoprotein (N-terminal domain)"/>
    <property type="match status" value="1"/>
</dbReference>
<dbReference type="Proteomes" id="UP000009027">
    <property type="component" value="Unassembled WGS sequence"/>
</dbReference>
<keyword evidence="3" id="KW-1185">Reference proteome</keyword>
<dbReference type="Gene3D" id="3.90.150.10">
    <property type="entry name" value="Variant Surface Glycoprotein, subunit A domain 1"/>
    <property type="match status" value="1"/>
</dbReference>
<evidence type="ECO:0000313" key="3">
    <source>
        <dbReference type="Proteomes" id="UP000009027"/>
    </source>
</evidence>
<evidence type="ECO:0008006" key="4">
    <source>
        <dbReference type="Google" id="ProtNLM"/>
    </source>
</evidence>
<dbReference type="AlphaFoldDB" id="F9WW26"/>
<gene>
    <name evidence="2" type="ORF">TvY486_0005270</name>
</gene>
<organism evidence="2 3">
    <name type="scientific">Trypanosoma vivax (strain Y486)</name>
    <dbReference type="NCBI Taxonomy" id="1055687"/>
    <lineage>
        <taxon>Eukaryota</taxon>
        <taxon>Discoba</taxon>
        <taxon>Euglenozoa</taxon>
        <taxon>Kinetoplastea</taxon>
        <taxon>Metakinetoplastina</taxon>
        <taxon>Trypanosomatida</taxon>
        <taxon>Trypanosomatidae</taxon>
        <taxon>Trypanosoma</taxon>
        <taxon>Duttonella</taxon>
    </lineage>
</organism>
<evidence type="ECO:0000256" key="1">
    <source>
        <dbReference type="SAM" id="MobiDB-lite"/>
    </source>
</evidence>
<dbReference type="EMBL" id="CAEX01008271">
    <property type="protein sequence ID" value="CCD21793.1"/>
    <property type="molecule type" value="Genomic_DNA"/>
</dbReference>
<reference evidence="2 3" key="1">
    <citation type="journal article" date="2012" name="Proc. Natl. Acad. Sci. U.S.A.">
        <title>Antigenic diversity is generated by distinct evolutionary mechanisms in African trypanosome species.</title>
        <authorList>
            <person name="Jackson A.P."/>
            <person name="Berry A."/>
            <person name="Aslett M."/>
            <person name="Allison H.C."/>
            <person name="Burton P."/>
            <person name="Vavrova-Anderson J."/>
            <person name="Brown R."/>
            <person name="Browne H."/>
            <person name="Corton N."/>
            <person name="Hauser H."/>
            <person name="Gamble J."/>
            <person name="Gilderthorp R."/>
            <person name="Marcello L."/>
            <person name="McQuillan J."/>
            <person name="Otto T.D."/>
            <person name="Quail M.A."/>
            <person name="Sanders M.J."/>
            <person name="van Tonder A."/>
            <person name="Ginger M.L."/>
            <person name="Field M.C."/>
            <person name="Barry J.D."/>
            <person name="Hertz-Fowler C."/>
            <person name="Berriman M."/>
        </authorList>
    </citation>
    <scope>NUCLEOTIDE SEQUENCE</scope>
    <source>
        <strain evidence="2 3">Y486</strain>
    </source>
</reference>
<protein>
    <recommendedName>
        <fullName evidence="4">Trypanosome variant surface glycoprotein A-type N-terminal domain-containing protein</fullName>
    </recommendedName>
</protein>
<name>F9WW26_TRYVY</name>
<sequence>MKGGKRKEMRLAATCFVVFGVAALGSTGSALGNKALTSADVQLVCTLSDALKRSAATALAQSTAATLAVERACASAEHAISDFARRARSKETKQLVETQQRLARSMQTQARELSQKIGVDARLYALEAAQRAGKMDDMVQLFATYNGNPGTGKVCIVTGAATTAKTSTDDAGASWVKWGDRLKKCKDHTANETITAKDLDAAAEALSTKKKLFTTDGGLITGGADGCMLLSSGANNAAVVFKGSATAPGTATLGGIWYIKGVNTDSNGIELVLDDRPDEKEADLSGDLGAGKKAPLHTLRQKYTEPNTLSTAIANSDAQCREQTQTNENAQDTRKLRALVRQLVCLRQLKVAHTRGKEKKTLDEWLAADTNNATTSTQEHTPTDTEAQQDTNTPTNTGIKDTRAGHSSNTQQPQKGTPASKASAAHTARNILLAHAIAHTTRAK</sequence>
<feature type="compositionally biased region" description="Polar residues" evidence="1">
    <location>
        <begin position="371"/>
        <end position="417"/>
    </location>
</feature>
<dbReference type="VEuPathDB" id="TriTrypDB:TvY486_0005270"/>
<proteinExistence type="predicted"/>